<comment type="catalytic activity">
    <reaction evidence="2 14">
        <text>adenosylcob(III)inamide phosphate + GTP + H(+) = adenosylcob(III)inamide-GDP + diphosphate</text>
        <dbReference type="Rhea" id="RHEA:22712"/>
        <dbReference type="ChEBI" id="CHEBI:15378"/>
        <dbReference type="ChEBI" id="CHEBI:33019"/>
        <dbReference type="ChEBI" id="CHEBI:37565"/>
        <dbReference type="ChEBI" id="CHEBI:58502"/>
        <dbReference type="ChEBI" id="CHEBI:60487"/>
        <dbReference type="EC" id="2.7.7.62"/>
    </reaction>
</comment>
<dbReference type="NCBIfam" id="NF004469">
    <property type="entry name" value="PRK05800.1"/>
    <property type="match status" value="1"/>
</dbReference>
<evidence type="ECO:0000256" key="7">
    <source>
        <dbReference type="ARBA" id="ARBA00007490"/>
    </source>
</evidence>
<dbReference type="Proteomes" id="UP000193978">
    <property type="component" value="Chromosome"/>
</dbReference>
<dbReference type="InterPro" id="IPR027417">
    <property type="entry name" value="P-loop_NTPase"/>
</dbReference>
<evidence type="ECO:0000256" key="10">
    <source>
        <dbReference type="ARBA" id="ARBA00022741"/>
    </source>
</evidence>
<keyword evidence="17" id="KW-0548">Nucleotidyltransferase</keyword>
<evidence type="ECO:0000256" key="8">
    <source>
        <dbReference type="ARBA" id="ARBA00022573"/>
    </source>
</evidence>
<reference evidence="17 18" key="1">
    <citation type="submission" date="2017-02" db="EMBL/GenBank/DDBJ databases">
        <authorList>
            <person name="Peterson S.W."/>
        </authorList>
    </citation>
    <scope>NUCLEOTIDE SEQUENCE [LARGE SCALE GENOMIC DNA]</scope>
    <source>
        <strain evidence="17 18">S285</strain>
    </source>
</reference>
<gene>
    <name evidence="17" type="ORF">B1812_05385</name>
</gene>
<dbReference type="EC" id="2.7.7.62" evidence="14"/>
<dbReference type="CDD" id="cd00544">
    <property type="entry name" value="CobU"/>
    <property type="match status" value="1"/>
</dbReference>
<dbReference type="GO" id="GO:0009236">
    <property type="term" value="P:cobalamin biosynthetic process"/>
    <property type="evidence" value="ECO:0007669"/>
    <property type="project" value="UniProtKB-UniRule"/>
</dbReference>
<feature type="active site" description="GMP-histidine intermediate" evidence="15">
    <location>
        <position position="59"/>
    </location>
</feature>
<evidence type="ECO:0000256" key="1">
    <source>
        <dbReference type="ARBA" id="ARBA00000312"/>
    </source>
</evidence>
<evidence type="ECO:0000256" key="16">
    <source>
        <dbReference type="PIRSR" id="PIRSR006135-2"/>
    </source>
</evidence>
<dbReference type="RefSeq" id="WP_085770669.1">
    <property type="nucleotide sequence ID" value="NZ_AP027149.1"/>
</dbReference>
<dbReference type="PIRSF" id="PIRSF006135">
    <property type="entry name" value="CobU"/>
    <property type="match status" value="1"/>
</dbReference>
<comment type="similarity">
    <text evidence="7 14">Belongs to the CobU/CobP family.</text>
</comment>
<feature type="binding site" evidence="16">
    <location>
        <begin position="43"/>
        <end position="45"/>
    </location>
    <ligand>
        <name>GTP</name>
        <dbReference type="ChEBI" id="CHEBI:37565"/>
    </ligand>
</feature>
<comment type="pathway">
    <text evidence="5 14">Cofactor biosynthesis; adenosylcobalamin biosynthesis; adenosylcobalamin from cob(II)yrinate a,c-diamide: step 6/7.</text>
</comment>
<keyword evidence="11 14" id="KW-0418">Kinase</keyword>
<keyword evidence="18" id="KW-1185">Reference proteome</keyword>
<evidence type="ECO:0000313" key="17">
    <source>
        <dbReference type="EMBL" id="ARN80596.1"/>
    </source>
</evidence>
<keyword evidence="8 14" id="KW-0169">Cobalamin biosynthesis</keyword>
<comment type="catalytic activity">
    <reaction evidence="1 14">
        <text>adenosylcob(III)inamide + ATP = adenosylcob(III)inamide phosphate + ADP + H(+)</text>
        <dbReference type="Rhea" id="RHEA:15769"/>
        <dbReference type="ChEBI" id="CHEBI:2480"/>
        <dbReference type="ChEBI" id="CHEBI:15378"/>
        <dbReference type="ChEBI" id="CHEBI:30616"/>
        <dbReference type="ChEBI" id="CHEBI:58502"/>
        <dbReference type="ChEBI" id="CHEBI:456216"/>
        <dbReference type="EC" id="2.7.1.156"/>
    </reaction>
</comment>
<evidence type="ECO:0000256" key="12">
    <source>
        <dbReference type="ARBA" id="ARBA00022840"/>
    </source>
</evidence>
<dbReference type="SUPFAM" id="SSF52540">
    <property type="entry name" value="P-loop containing nucleoside triphosphate hydrolases"/>
    <property type="match status" value="1"/>
</dbReference>
<comment type="function">
    <text evidence="4 14">Catalyzes ATP-dependent phosphorylation of adenosylcobinamide and addition of GMP to adenosylcobinamide phosphate.</text>
</comment>
<dbReference type="AlphaFoldDB" id="A0A1W6MSU2"/>
<dbReference type="GO" id="GO:0008820">
    <property type="term" value="F:cobinamide phosphate guanylyltransferase activity"/>
    <property type="evidence" value="ECO:0007669"/>
    <property type="project" value="UniProtKB-UniRule"/>
</dbReference>
<evidence type="ECO:0000256" key="5">
    <source>
        <dbReference type="ARBA" id="ARBA00004692"/>
    </source>
</evidence>
<name>A0A1W6MSU2_9HYPH</name>
<keyword evidence="9 14" id="KW-0808">Transferase</keyword>
<evidence type="ECO:0000256" key="11">
    <source>
        <dbReference type="ARBA" id="ARBA00022777"/>
    </source>
</evidence>
<comment type="catalytic activity">
    <reaction evidence="3">
        <text>adenosylcob(III)inamide + GTP = adenosylcob(III)inamide phosphate + GDP + H(+)</text>
        <dbReference type="Rhea" id="RHEA:15765"/>
        <dbReference type="ChEBI" id="CHEBI:2480"/>
        <dbReference type="ChEBI" id="CHEBI:15378"/>
        <dbReference type="ChEBI" id="CHEBI:37565"/>
        <dbReference type="ChEBI" id="CHEBI:58189"/>
        <dbReference type="ChEBI" id="CHEBI:58502"/>
        <dbReference type="EC" id="2.7.1.156"/>
    </reaction>
</comment>
<keyword evidence="10 14" id="KW-0547">Nucleotide-binding</keyword>
<proteinExistence type="inferred from homology"/>
<keyword evidence="13 14" id="KW-0342">GTP-binding</keyword>
<dbReference type="InterPro" id="IPR003203">
    <property type="entry name" value="CobU/CobP"/>
</dbReference>
<dbReference type="PANTHER" id="PTHR34848:SF1">
    <property type="entry name" value="BIFUNCTIONAL ADENOSYLCOBALAMIN BIOSYNTHESIS PROTEIN COBU"/>
    <property type="match status" value="1"/>
</dbReference>
<evidence type="ECO:0000256" key="2">
    <source>
        <dbReference type="ARBA" id="ARBA00000711"/>
    </source>
</evidence>
<dbReference type="OrthoDB" id="9788370at2"/>
<dbReference type="Pfam" id="PF02283">
    <property type="entry name" value="CobU"/>
    <property type="match status" value="1"/>
</dbReference>
<dbReference type="KEGG" id="mbry:B1812_05385"/>
<feature type="binding site" evidence="16">
    <location>
        <begin position="18"/>
        <end position="25"/>
    </location>
    <ligand>
        <name>GTP</name>
        <dbReference type="ChEBI" id="CHEBI:37565"/>
    </ligand>
</feature>
<keyword evidence="12 14" id="KW-0067">ATP-binding</keyword>
<dbReference type="GO" id="GO:0005524">
    <property type="term" value="F:ATP binding"/>
    <property type="evidence" value="ECO:0007669"/>
    <property type="project" value="UniProtKB-UniRule"/>
</dbReference>
<dbReference type="GO" id="GO:0005525">
    <property type="term" value="F:GTP binding"/>
    <property type="evidence" value="ECO:0007669"/>
    <property type="project" value="UniProtKB-UniRule"/>
</dbReference>
<organism evidence="17 18">
    <name type="scientific">Methylocystis bryophila</name>
    <dbReference type="NCBI Taxonomy" id="655015"/>
    <lineage>
        <taxon>Bacteria</taxon>
        <taxon>Pseudomonadati</taxon>
        <taxon>Pseudomonadota</taxon>
        <taxon>Alphaproteobacteria</taxon>
        <taxon>Hyphomicrobiales</taxon>
        <taxon>Methylocystaceae</taxon>
        <taxon>Methylocystis</taxon>
    </lineage>
</organism>
<evidence type="ECO:0000256" key="9">
    <source>
        <dbReference type="ARBA" id="ARBA00022679"/>
    </source>
</evidence>
<dbReference type="EC" id="2.7.1.156" evidence="14"/>
<evidence type="ECO:0000256" key="13">
    <source>
        <dbReference type="ARBA" id="ARBA00023134"/>
    </source>
</evidence>
<dbReference type="GO" id="GO:0043752">
    <property type="term" value="F:adenosylcobinamide kinase activity"/>
    <property type="evidence" value="ECO:0007669"/>
    <property type="project" value="UniProtKB-EC"/>
</dbReference>
<sequence length="178" mass="18884">MKDDGSIAVNPQLRLVLGGARSGKSAFAESLIAASPPPWIYLATAEALDEEMAARIDKHQARRDWRWQTIEAPHRLCEALAGAPEDAPVLIDCLSLWLTNRLLAGANLDVEIDALVEALASRKVLTVAVSSEVGMTIVPENALARAFRDAAGELHQAVARVAGSVTLTVAGCPLQVKG</sequence>
<evidence type="ECO:0000256" key="3">
    <source>
        <dbReference type="ARBA" id="ARBA00001522"/>
    </source>
</evidence>
<feature type="binding site" evidence="16">
    <location>
        <position position="71"/>
    </location>
    <ligand>
        <name>GTP</name>
        <dbReference type="ChEBI" id="CHEBI:37565"/>
    </ligand>
</feature>
<evidence type="ECO:0000256" key="4">
    <source>
        <dbReference type="ARBA" id="ARBA00003889"/>
    </source>
</evidence>
<evidence type="ECO:0000256" key="14">
    <source>
        <dbReference type="PIRNR" id="PIRNR006135"/>
    </source>
</evidence>
<feature type="binding site" evidence="16">
    <location>
        <position position="92"/>
    </location>
    <ligand>
        <name>GTP</name>
        <dbReference type="ChEBI" id="CHEBI:37565"/>
    </ligand>
</feature>
<dbReference type="UniPathway" id="UPA00148">
    <property type="reaction ID" value="UER00236"/>
</dbReference>
<dbReference type="Gene3D" id="3.40.50.300">
    <property type="entry name" value="P-loop containing nucleotide triphosphate hydrolases"/>
    <property type="match status" value="1"/>
</dbReference>
<protein>
    <recommendedName>
        <fullName evidence="14">Bifunctional adenosylcobalamin biosynthesis protein</fullName>
        <ecNumber evidence="14">2.7.1.156</ecNumber>
        <ecNumber evidence="14">2.7.7.62</ecNumber>
    </recommendedName>
</protein>
<evidence type="ECO:0000256" key="6">
    <source>
        <dbReference type="ARBA" id="ARBA00005159"/>
    </source>
</evidence>
<accession>A0A1W6MSU2</accession>
<dbReference type="PANTHER" id="PTHR34848">
    <property type="match status" value="1"/>
</dbReference>
<dbReference type="EMBL" id="CP019948">
    <property type="protein sequence ID" value="ARN80596.1"/>
    <property type="molecule type" value="Genomic_DNA"/>
</dbReference>
<evidence type="ECO:0000313" key="18">
    <source>
        <dbReference type="Proteomes" id="UP000193978"/>
    </source>
</evidence>
<comment type="pathway">
    <text evidence="6 14">Cofactor biosynthesis; adenosylcobalamin biosynthesis; adenosylcobalamin from cob(II)yrinate a,c-diamide: step 5/7.</text>
</comment>
<evidence type="ECO:0000256" key="15">
    <source>
        <dbReference type="PIRSR" id="PIRSR006135-1"/>
    </source>
</evidence>
<dbReference type="STRING" id="655015.B1812_05385"/>